<evidence type="ECO:0000256" key="1">
    <source>
        <dbReference type="SAM" id="MobiDB-lite"/>
    </source>
</evidence>
<dbReference type="InterPro" id="IPR043017">
    <property type="entry name" value="WIYLD_dom_sf"/>
</dbReference>
<dbReference type="PANTHER" id="PTHR34271:SF1">
    <property type="entry name" value="NUCLEOLAR HISTONE METHYLTRANSFERASE-RELATED PROTEIN"/>
    <property type="match status" value="1"/>
</dbReference>
<sequence>MAPRGRRKKPGLMREDAARDRMRVFGFHERVISESIKELLEVYGEDQWFLIEDDSYGPLLAICLEKQAEKDRQLAEVQAYQLPENQNEEMAEDQNQEIAEEEQPNQLAGEEQEEENEQEQDMQIEYGRDQADELSINSDAVMDPSPAALHLGEASADYAQGSVGGVENLHCGWLSSEEETDPEEEKDPKEKETEPEEEETDPKEKETEPEEDSDGDDDEIIQLTPEPLCEELQELLREVRGQKRRKKETRWDK</sequence>
<reference evidence="3" key="1">
    <citation type="submission" date="2021-01" db="EMBL/GenBank/DDBJ databases">
        <authorList>
            <person name="Bezrukov I."/>
        </authorList>
    </citation>
    <scope>NUCLEOTIDE SEQUENCE</scope>
</reference>
<organism evidence="3 4">
    <name type="scientific">Arabidopsis arenosa</name>
    <name type="common">Sand rock-cress</name>
    <name type="synonym">Cardaminopsis arenosa</name>
    <dbReference type="NCBI Taxonomy" id="38785"/>
    <lineage>
        <taxon>Eukaryota</taxon>
        <taxon>Viridiplantae</taxon>
        <taxon>Streptophyta</taxon>
        <taxon>Embryophyta</taxon>
        <taxon>Tracheophyta</taxon>
        <taxon>Spermatophyta</taxon>
        <taxon>Magnoliopsida</taxon>
        <taxon>eudicotyledons</taxon>
        <taxon>Gunneridae</taxon>
        <taxon>Pentapetalae</taxon>
        <taxon>rosids</taxon>
        <taxon>malvids</taxon>
        <taxon>Brassicales</taxon>
        <taxon>Brassicaceae</taxon>
        <taxon>Camelineae</taxon>
        <taxon>Arabidopsis</taxon>
    </lineage>
</organism>
<dbReference type="Gene3D" id="1.10.8.850">
    <property type="entry name" value="Histone-lysine N methyltransferase , C-terminal domain-like"/>
    <property type="match status" value="1"/>
</dbReference>
<dbReference type="InterPro" id="IPR018848">
    <property type="entry name" value="WIYLD_domain"/>
</dbReference>
<evidence type="ECO:0000313" key="4">
    <source>
        <dbReference type="Proteomes" id="UP000682877"/>
    </source>
</evidence>
<feature type="region of interest" description="Disordered" evidence="1">
    <location>
        <begin position="81"/>
        <end position="148"/>
    </location>
</feature>
<dbReference type="AlphaFoldDB" id="A0A8S2A8A2"/>
<feature type="compositionally biased region" description="Acidic residues" evidence="1">
    <location>
        <begin position="176"/>
        <end position="185"/>
    </location>
</feature>
<feature type="compositionally biased region" description="Acidic residues" evidence="1">
    <location>
        <begin position="86"/>
        <end position="103"/>
    </location>
</feature>
<proteinExistence type="predicted"/>
<keyword evidence="4" id="KW-1185">Reference proteome</keyword>
<dbReference type="Proteomes" id="UP000682877">
    <property type="component" value="Chromosome 4"/>
</dbReference>
<dbReference type="EMBL" id="LR999454">
    <property type="protein sequence ID" value="CAE6040204.1"/>
    <property type="molecule type" value="Genomic_DNA"/>
</dbReference>
<protein>
    <recommendedName>
        <fullName evidence="2">WIYLD domain-containing protein</fullName>
    </recommendedName>
</protein>
<feature type="domain" description="WIYLD" evidence="2">
    <location>
        <begin position="9"/>
        <end position="69"/>
    </location>
</feature>
<name>A0A8S2A8A2_ARAAE</name>
<accession>A0A8S2A8A2</accession>
<feature type="compositionally biased region" description="Acidic residues" evidence="1">
    <location>
        <begin position="110"/>
        <end position="122"/>
    </location>
</feature>
<feature type="compositionally biased region" description="Acidic residues" evidence="1">
    <location>
        <begin position="193"/>
        <end position="220"/>
    </location>
</feature>
<evidence type="ECO:0000313" key="3">
    <source>
        <dbReference type="EMBL" id="CAE6040204.1"/>
    </source>
</evidence>
<gene>
    <name evidence="3" type="ORF">AARE701A_LOCUS10989</name>
</gene>
<dbReference type="Pfam" id="PF10440">
    <property type="entry name" value="WIYLD"/>
    <property type="match status" value="1"/>
</dbReference>
<feature type="region of interest" description="Disordered" evidence="1">
    <location>
        <begin position="169"/>
        <end position="228"/>
    </location>
</feature>
<dbReference type="PANTHER" id="PTHR34271">
    <property type="entry name" value="NUCLEOLAR HISTONE METHYLTRANSFERASE-RELATED PROTEIN"/>
    <property type="match status" value="1"/>
</dbReference>
<evidence type="ECO:0000259" key="2">
    <source>
        <dbReference type="Pfam" id="PF10440"/>
    </source>
</evidence>